<dbReference type="EMBL" id="KQ001773">
    <property type="protein sequence ID" value="KJP84931.1"/>
    <property type="molecule type" value="Genomic_DNA"/>
</dbReference>
<feature type="compositionally biased region" description="Basic and acidic residues" evidence="1">
    <location>
        <begin position="263"/>
        <end position="274"/>
    </location>
</feature>
<reference evidence="2 3" key="1">
    <citation type="submission" date="2014-03" db="EMBL/GenBank/DDBJ databases">
        <title>The Genome Sequence of Plasmodium fragile nilgiri.</title>
        <authorList>
            <consortium name="The Broad Institute Genomics Platform"/>
            <consortium name="The Broad Institute Genome Sequencing Center for Infectious Disease"/>
            <person name="Neafsey D."/>
            <person name="Duraisingh M."/>
            <person name="Young S.K."/>
            <person name="Zeng Q."/>
            <person name="Gargeya S."/>
            <person name="Abouelleil A."/>
            <person name="Alvarado L."/>
            <person name="Chapman S.B."/>
            <person name="Gainer-Dewar J."/>
            <person name="Goldberg J."/>
            <person name="Griggs A."/>
            <person name="Gujja S."/>
            <person name="Hansen M."/>
            <person name="Howarth C."/>
            <person name="Imamovic A."/>
            <person name="Larimer J."/>
            <person name="Pearson M."/>
            <person name="Poon T.W."/>
            <person name="Priest M."/>
            <person name="Roberts A."/>
            <person name="Saif S."/>
            <person name="Shea T."/>
            <person name="Sykes S."/>
            <person name="Wortman J."/>
            <person name="Nusbaum C."/>
            <person name="Birren B."/>
        </authorList>
    </citation>
    <scope>NUCLEOTIDE SEQUENCE [LARGE SCALE GENOMIC DNA]</scope>
    <source>
        <strain evidence="3">nilgiri</strain>
    </source>
</reference>
<keyword evidence="3" id="KW-1185">Reference proteome</keyword>
<accession>A0A0D9QGT0</accession>
<name>A0A0D9QGT0_PLAFR</name>
<proteinExistence type="predicted"/>
<protein>
    <submittedName>
        <fullName evidence="2">Uncharacterized protein</fullName>
    </submittedName>
</protein>
<dbReference type="VEuPathDB" id="PlasmoDB:AK88_05440"/>
<sequence>MSAANLAQLLAQWVREAGISDQHEYEDMVWAKTKEVMAEFVHYMQRDDILLYAANCGNTGWDHPDFPSAPDIYLGQTVGDKIVCVLMVGALFFMNGWSGAKPVSEQEDDTSARITEHLRCIIAHMFSAVLNESVCPARRGTSYAWRQMEGMDTGTDSFPPGLIKNGRCGREKVAHLQIRDLELNAEVKKWLGQNSTLKEAIQKLKGGALCSTLWKDTWNLQEMIGNGKTEDTSGLQIAPIVEDLKAGMIKLFTEIGKQAADSIEKRKQEKKGKLANDGTNAEAATTQEGTTPPPQEQAGKIDGEKALIRSHTGSHGPVRTVPI</sequence>
<gene>
    <name evidence="2" type="ORF">AK88_05440</name>
</gene>
<evidence type="ECO:0000313" key="3">
    <source>
        <dbReference type="Proteomes" id="UP000054561"/>
    </source>
</evidence>
<organism evidence="2 3">
    <name type="scientific">Plasmodium fragile</name>
    <dbReference type="NCBI Taxonomy" id="5857"/>
    <lineage>
        <taxon>Eukaryota</taxon>
        <taxon>Sar</taxon>
        <taxon>Alveolata</taxon>
        <taxon>Apicomplexa</taxon>
        <taxon>Aconoidasida</taxon>
        <taxon>Haemosporida</taxon>
        <taxon>Plasmodiidae</taxon>
        <taxon>Plasmodium</taxon>
        <taxon>Plasmodium (Plasmodium)</taxon>
    </lineage>
</organism>
<evidence type="ECO:0000313" key="2">
    <source>
        <dbReference type="EMBL" id="KJP84931.1"/>
    </source>
</evidence>
<feature type="compositionally biased region" description="Low complexity" evidence="1">
    <location>
        <begin position="281"/>
        <end position="290"/>
    </location>
</feature>
<dbReference type="GeneID" id="24270754"/>
<evidence type="ECO:0000256" key="1">
    <source>
        <dbReference type="SAM" id="MobiDB-lite"/>
    </source>
</evidence>
<dbReference type="Proteomes" id="UP000054561">
    <property type="component" value="Unassembled WGS sequence"/>
</dbReference>
<feature type="region of interest" description="Disordered" evidence="1">
    <location>
        <begin position="263"/>
        <end position="323"/>
    </location>
</feature>
<dbReference type="RefSeq" id="XP_012338465.1">
    <property type="nucleotide sequence ID" value="XM_012483042.1"/>
</dbReference>
<dbReference type="AlphaFoldDB" id="A0A0D9QGT0"/>